<dbReference type="EMBL" id="QNBE01000055">
    <property type="protein sequence ID" value="RKX70020.1"/>
    <property type="molecule type" value="Genomic_DNA"/>
</dbReference>
<dbReference type="PANTHER" id="PTHR10513">
    <property type="entry name" value="DEOXYNUCLEOSIDE KINASE"/>
    <property type="match status" value="1"/>
</dbReference>
<keyword evidence="1" id="KW-0067">ATP-binding</keyword>
<feature type="domain" description="Deoxynucleoside kinase" evidence="2">
    <location>
        <begin position="8"/>
        <end position="197"/>
    </location>
</feature>
<keyword evidence="3" id="KW-0418">Kinase</keyword>
<dbReference type="CDD" id="cd01673">
    <property type="entry name" value="dNK"/>
    <property type="match status" value="1"/>
</dbReference>
<keyword evidence="3" id="KW-0808">Transferase</keyword>
<dbReference type="AlphaFoldDB" id="A0A660SJ90"/>
<dbReference type="InterPro" id="IPR027417">
    <property type="entry name" value="P-loop_NTPase"/>
</dbReference>
<dbReference type="InterPro" id="IPR002624">
    <property type="entry name" value="DCK/DGK"/>
</dbReference>
<feature type="binding site" evidence="1">
    <location>
        <begin position="12"/>
        <end position="20"/>
    </location>
    <ligand>
        <name>ATP</name>
        <dbReference type="ChEBI" id="CHEBI:30616"/>
    </ligand>
</feature>
<evidence type="ECO:0000256" key="1">
    <source>
        <dbReference type="PIRSR" id="PIRSR000705-3"/>
    </source>
</evidence>
<keyword evidence="1" id="KW-0547">Nucleotide-binding</keyword>
<evidence type="ECO:0000313" key="4">
    <source>
        <dbReference type="Proteomes" id="UP000268469"/>
    </source>
</evidence>
<gene>
    <name evidence="3" type="ORF">DRP53_06355</name>
</gene>
<dbReference type="Gene3D" id="3.40.50.300">
    <property type="entry name" value="P-loop containing nucleotide triphosphate hydrolases"/>
    <property type="match status" value="1"/>
</dbReference>
<dbReference type="InterPro" id="IPR050566">
    <property type="entry name" value="Deoxyribonucleoside_kinase"/>
</dbReference>
<dbReference type="GO" id="GO:0019136">
    <property type="term" value="F:deoxynucleoside kinase activity"/>
    <property type="evidence" value="ECO:0007669"/>
    <property type="project" value="InterPro"/>
</dbReference>
<comment type="caution">
    <text evidence="3">The sequence shown here is derived from an EMBL/GenBank/DDBJ whole genome shotgun (WGS) entry which is preliminary data.</text>
</comment>
<dbReference type="Pfam" id="PF01712">
    <property type="entry name" value="dNK"/>
    <property type="match status" value="1"/>
</dbReference>
<dbReference type="InterPro" id="IPR031314">
    <property type="entry name" value="DNK_dom"/>
</dbReference>
<reference evidence="3 4" key="1">
    <citation type="submission" date="2018-06" db="EMBL/GenBank/DDBJ databases">
        <title>Extensive metabolic versatility and redundancy in microbially diverse, dynamic hydrothermal sediments.</title>
        <authorList>
            <person name="Dombrowski N."/>
            <person name="Teske A."/>
            <person name="Baker B.J."/>
        </authorList>
    </citation>
    <scope>NUCLEOTIDE SEQUENCE [LARGE SCALE GENOMIC DNA]</scope>
    <source>
        <strain evidence="3">B36_G15</strain>
    </source>
</reference>
<dbReference type="PIRSF" id="PIRSF000705">
    <property type="entry name" value="DNK"/>
    <property type="match status" value="1"/>
</dbReference>
<evidence type="ECO:0000259" key="2">
    <source>
        <dbReference type="Pfam" id="PF01712"/>
    </source>
</evidence>
<accession>A0A660SJ90</accession>
<sequence length="211" mass="25303">MERHLRYIAIEGLFGSGKTDLAKFMGGKLRAKLVLEDIDNNPFLPSFYEDREKFALPTQLFFLLTRHSQQRSIAQMELFNQNVVSDYLFNKDRIFAYHNLNESEIALYERIYEFIKKDIPTPTLVIYLQLPPEYIFSRVRNHGREFEKEIDYQYILSLSEAYNRFFFHYIETPLLIVHLSQNPNEKESLRETILDEVIRFKGYRRILSLQE</sequence>
<dbReference type="GO" id="GO:0005524">
    <property type="term" value="F:ATP binding"/>
    <property type="evidence" value="ECO:0007669"/>
    <property type="project" value="UniProtKB-KW"/>
</dbReference>
<organism evidence="3 4">
    <name type="scientific">candidate division WOR-3 bacterium</name>
    <dbReference type="NCBI Taxonomy" id="2052148"/>
    <lineage>
        <taxon>Bacteria</taxon>
        <taxon>Bacteria division WOR-3</taxon>
    </lineage>
</organism>
<protein>
    <submittedName>
        <fullName evidence="3">Deoxynucleoside kinase</fullName>
    </submittedName>
</protein>
<name>A0A660SJ90_UNCW3</name>
<dbReference type="Proteomes" id="UP000268469">
    <property type="component" value="Unassembled WGS sequence"/>
</dbReference>
<evidence type="ECO:0000313" key="3">
    <source>
        <dbReference type="EMBL" id="RKX70020.1"/>
    </source>
</evidence>
<proteinExistence type="predicted"/>
<dbReference type="GO" id="GO:0005737">
    <property type="term" value="C:cytoplasm"/>
    <property type="evidence" value="ECO:0007669"/>
    <property type="project" value="TreeGrafter"/>
</dbReference>
<dbReference type="PANTHER" id="PTHR10513:SF46">
    <property type="entry name" value="DEOXYGUANOSINE KINASE"/>
    <property type="match status" value="1"/>
</dbReference>
<dbReference type="SUPFAM" id="SSF52540">
    <property type="entry name" value="P-loop containing nucleoside triphosphate hydrolases"/>
    <property type="match status" value="1"/>
</dbReference>